<dbReference type="PROSITE" id="PS50174">
    <property type="entry name" value="G_PATCH"/>
    <property type="match status" value="1"/>
</dbReference>
<evidence type="ECO:0000256" key="1">
    <source>
        <dbReference type="SAM" id="MobiDB-lite"/>
    </source>
</evidence>
<dbReference type="OrthoDB" id="20282at2759"/>
<dbReference type="AlphaFoldDB" id="W9C1I3"/>
<dbReference type="InterPro" id="IPR039146">
    <property type="entry name" value="GPANK1"/>
</dbReference>
<evidence type="ECO:0000259" key="2">
    <source>
        <dbReference type="PROSITE" id="PS50174"/>
    </source>
</evidence>
<feature type="domain" description="G-patch" evidence="2">
    <location>
        <begin position="161"/>
        <end position="209"/>
    </location>
</feature>
<feature type="compositionally biased region" description="Low complexity" evidence="1">
    <location>
        <begin position="126"/>
        <end position="136"/>
    </location>
</feature>
<evidence type="ECO:0000313" key="4">
    <source>
        <dbReference type="Proteomes" id="UP000019487"/>
    </source>
</evidence>
<name>W9C1I3_SCLBF</name>
<sequence length="259" mass="28499">MTSIFATIDNKTSIYQSWMDNMSDEDTYEIPLQDQRVFGAGIKRKRVKFVPSTSSSTVQPTPSSSSANSISDFYLKLVLPKDSPAPETISSEDSIPSGVSALCGVCKLPLSTGPETIVNKDKADLPSTSNPTSSTKPRPHEASLAHQICLIHSHPPSHVDRNRKGLTYLSSYGWDPDSRLGLGASGQGIQFPIKTKPKDDKLGIGVVLPKEGEIRKKCKIQKLDAGKVRKLHENDRRKGEKLREMFYRNDDVERFLGGG</sequence>
<proteinExistence type="predicted"/>
<accession>W9C1I3</accession>
<dbReference type="Proteomes" id="UP000019487">
    <property type="component" value="Unassembled WGS sequence"/>
</dbReference>
<dbReference type="STRING" id="1432307.W9C1I3"/>
<dbReference type="SMART" id="SM00443">
    <property type="entry name" value="G_patch"/>
    <property type="match status" value="1"/>
</dbReference>
<evidence type="ECO:0000313" key="3">
    <source>
        <dbReference type="EMBL" id="ESZ90667.1"/>
    </source>
</evidence>
<organism evidence="3 4">
    <name type="scientific">Sclerotinia borealis (strain F-4128)</name>
    <dbReference type="NCBI Taxonomy" id="1432307"/>
    <lineage>
        <taxon>Eukaryota</taxon>
        <taxon>Fungi</taxon>
        <taxon>Dikarya</taxon>
        <taxon>Ascomycota</taxon>
        <taxon>Pezizomycotina</taxon>
        <taxon>Leotiomycetes</taxon>
        <taxon>Helotiales</taxon>
        <taxon>Sclerotiniaceae</taxon>
        <taxon>Sclerotinia</taxon>
    </lineage>
</organism>
<feature type="region of interest" description="Disordered" evidence="1">
    <location>
        <begin position="116"/>
        <end position="140"/>
    </location>
</feature>
<dbReference type="GO" id="GO:0003676">
    <property type="term" value="F:nucleic acid binding"/>
    <property type="evidence" value="ECO:0007669"/>
    <property type="project" value="InterPro"/>
</dbReference>
<dbReference type="PANTHER" id="PTHR20923:SF1">
    <property type="entry name" value="G PATCH DOMAIN AND ANKYRIN REPEAT-CONTAINING PROTEIN 1"/>
    <property type="match status" value="1"/>
</dbReference>
<dbReference type="PANTHER" id="PTHR20923">
    <property type="entry name" value="BAT4 PROTEIN-RELATED"/>
    <property type="match status" value="1"/>
</dbReference>
<keyword evidence="4" id="KW-1185">Reference proteome</keyword>
<comment type="caution">
    <text evidence="3">The sequence shown here is derived from an EMBL/GenBank/DDBJ whole genome shotgun (WGS) entry which is preliminary data.</text>
</comment>
<gene>
    <name evidence="3" type="ORF">SBOR_8947</name>
</gene>
<dbReference type="EMBL" id="AYSA01000588">
    <property type="protein sequence ID" value="ESZ90667.1"/>
    <property type="molecule type" value="Genomic_DNA"/>
</dbReference>
<reference evidence="3 4" key="1">
    <citation type="journal article" date="2014" name="Genome Announc.">
        <title>Draft genome sequence of Sclerotinia borealis, a psychrophilic plant pathogenic fungus.</title>
        <authorList>
            <person name="Mardanov A.V."/>
            <person name="Beletsky A.V."/>
            <person name="Kadnikov V.V."/>
            <person name="Ignatov A.N."/>
            <person name="Ravin N.V."/>
        </authorList>
    </citation>
    <scope>NUCLEOTIDE SEQUENCE [LARGE SCALE GENOMIC DNA]</scope>
    <source>
        <strain evidence="4">F-4157</strain>
    </source>
</reference>
<protein>
    <recommendedName>
        <fullName evidence="2">G-patch domain-containing protein</fullName>
    </recommendedName>
</protein>
<dbReference type="HOGENOM" id="CLU_079943_0_0_1"/>
<dbReference type="InterPro" id="IPR000467">
    <property type="entry name" value="G_patch_dom"/>
</dbReference>
<dbReference type="Pfam" id="PF01585">
    <property type="entry name" value="G-patch"/>
    <property type="match status" value="1"/>
</dbReference>